<dbReference type="OrthoDB" id="3682788at2"/>
<dbReference type="AlphaFoldDB" id="A0A2T0SSN7"/>
<proteinExistence type="predicted"/>
<organism evidence="2 3">
    <name type="scientific">Umezawaea tangerina</name>
    <dbReference type="NCBI Taxonomy" id="84725"/>
    <lineage>
        <taxon>Bacteria</taxon>
        <taxon>Bacillati</taxon>
        <taxon>Actinomycetota</taxon>
        <taxon>Actinomycetes</taxon>
        <taxon>Pseudonocardiales</taxon>
        <taxon>Pseudonocardiaceae</taxon>
        <taxon>Umezawaea</taxon>
    </lineage>
</organism>
<evidence type="ECO:0000256" key="1">
    <source>
        <dbReference type="SAM" id="MobiDB-lite"/>
    </source>
</evidence>
<feature type="region of interest" description="Disordered" evidence="1">
    <location>
        <begin position="1"/>
        <end position="21"/>
    </location>
</feature>
<comment type="caution">
    <text evidence="2">The sequence shown here is derived from an EMBL/GenBank/DDBJ whole genome shotgun (WGS) entry which is preliminary data.</text>
</comment>
<keyword evidence="3" id="KW-1185">Reference proteome</keyword>
<evidence type="ECO:0000313" key="3">
    <source>
        <dbReference type="Proteomes" id="UP000239494"/>
    </source>
</evidence>
<protein>
    <submittedName>
        <fullName evidence="2">Uncharacterized protein</fullName>
    </submittedName>
</protein>
<dbReference type="RefSeq" id="WP_146175028.1">
    <property type="nucleotide sequence ID" value="NZ_PVTF01000012.1"/>
</dbReference>
<evidence type="ECO:0000313" key="2">
    <source>
        <dbReference type="EMBL" id="PRY36393.1"/>
    </source>
</evidence>
<name>A0A2T0SSN7_9PSEU</name>
<accession>A0A2T0SSN7</accession>
<dbReference type="EMBL" id="PVTF01000012">
    <property type="protein sequence ID" value="PRY36393.1"/>
    <property type="molecule type" value="Genomic_DNA"/>
</dbReference>
<gene>
    <name evidence="2" type="ORF">CLV43_112323</name>
</gene>
<sequence>MSRRTPTRKPIPVKSHRGALPPLTPAQRAVVDAARQLPQLTDPLDVEVALSAAVAPAHDEDVWPGVVANAVAVPSRRSLALLRAVAVLVPGSGADVEADKLVDQPEPVWRAALDGLAVGECWVVDQRADEGHQTLLCTYSYGDDVHAGLYLVDENLAGVVKNAFITKDVDTARTMLADHGEVEAIDAAEAHRRLAEAYGKVDGGPGLGVDPDVYVVKLLVERRIALAQVS</sequence>
<reference evidence="2 3" key="1">
    <citation type="submission" date="2018-03" db="EMBL/GenBank/DDBJ databases">
        <title>Genomic Encyclopedia of Archaeal and Bacterial Type Strains, Phase II (KMG-II): from individual species to whole genera.</title>
        <authorList>
            <person name="Goeker M."/>
        </authorList>
    </citation>
    <scope>NUCLEOTIDE SEQUENCE [LARGE SCALE GENOMIC DNA]</scope>
    <source>
        <strain evidence="2 3">DSM 44720</strain>
    </source>
</reference>
<dbReference type="Proteomes" id="UP000239494">
    <property type="component" value="Unassembled WGS sequence"/>
</dbReference>